<feature type="compositionally biased region" description="Low complexity" evidence="1">
    <location>
        <begin position="50"/>
        <end position="60"/>
    </location>
</feature>
<proteinExistence type="predicted"/>
<feature type="compositionally biased region" description="Basic and acidic residues" evidence="1">
    <location>
        <begin position="17"/>
        <end position="38"/>
    </location>
</feature>
<dbReference type="EMBL" id="SRLO01001213">
    <property type="protein sequence ID" value="TNN40166.1"/>
    <property type="molecule type" value="Genomic_DNA"/>
</dbReference>
<name>A0A4Z2FG14_9TELE</name>
<comment type="caution">
    <text evidence="2">The sequence shown here is derived from an EMBL/GenBank/DDBJ whole genome shotgun (WGS) entry which is preliminary data.</text>
</comment>
<protein>
    <submittedName>
        <fullName evidence="2">Uncharacterized protein</fullName>
    </submittedName>
</protein>
<dbReference type="Proteomes" id="UP000314294">
    <property type="component" value="Unassembled WGS sequence"/>
</dbReference>
<feature type="compositionally biased region" description="Acidic residues" evidence="1">
    <location>
        <begin position="39"/>
        <end position="49"/>
    </location>
</feature>
<dbReference type="AlphaFoldDB" id="A0A4Z2FG14"/>
<feature type="region of interest" description="Disordered" evidence="1">
    <location>
        <begin position="189"/>
        <end position="223"/>
    </location>
</feature>
<gene>
    <name evidence="2" type="ORF">EYF80_049675</name>
</gene>
<accession>A0A4Z2FG14</accession>
<evidence type="ECO:0000313" key="2">
    <source>
        <dbReference type="EMBL" id="TNN40166.1"/>
    </source>
</evidence>
<keyword evidence="3" id="KW-1185">Reference proteome</keyword>
<organism evidence="2 3">
    <name type="scientific">Liparis tanakae</name>
    <name type="common">Tanaka's snailfish</name>
    <dbReference type="NCBI Taxonomy" id="230148"/>
    <lineage>
        <taxon>Eukaryota</taxon>
        <taxon>Metazoa</taxon>
        <taxon>Chordata</taxon>
        <taxon>Craniata</taxon>
        <taxon>Vertebrata</taxon>
        <taxon>Euteleostomi</taxon>
        <taxon>Actinopterygii</taxon>
        <taxon>Neopterygii</taxon>
        <taxon>Teleostei</taxon>
        <taxon>Neoteleostei</taxon>
        <taxon>Acanthomorphata</taxon>
        <taxon>Eupercaria</taxon>
        <taxon>Perciformes</taxon>
        <taxon>Cottioidei</taxon>
        <taxon>Cottales</taxon>
        <taxon>Liparidae</taxon>
        <taxon>Liparis</taxon>
    </lineage>
</organism>
<sequence length="223" mass="23074">MRLRIVNASPGILSAGHRPEECGLESSREPSQRAHEDYSESDEAEDPDSDSISGSSSFSTSIQERRLALGKSFPRAARVKGRERRFPFVAVVSRRWVHLGRLSTGGLGSGSAAGAGTGTGTSFTGLKLRQAVGAPVAPRRPLSATCRSAAAGMKAALVKRGGGSTAGAAAPGGVGLEFDAWAVLSPSGIRSLPESKRRSSSEELSGCFPDDSPTSPGFTVETT</sequence>
<evidence type="ECO:0000256" key="1">
    <source>
        <dbReference type="SAM" id="MobiDB-lite"/>
    </source>
</evidence>
<feature type="compositionally biased region" description="Polar residues" evidence="1">
    <location>
        <begin position="212"/>
        <end position="223"/>
    </location>
</feature>
<feature type="region of interest" description="Disordered" evidence="1">
    <location>
        <begin position="1"/>
        <end position="60"/>
    </location>
</feature>
<reference evidence="2 3" key="1">
    <citation type="submission" date="2019-03" db="EMBL/GenBank/DDBJ databases">
        <title>First draft genome of Liparis tanakae, snailfish: a comprehensive survey of snailfish specific genes.</title>
        <authorList>
            <person name="Kim W."/>
            <person name="Song I."/>
            <person name="Jeong J.-H."/>
            <person name="Kim D."/>
            <person name="Kim S."/>
            <person name="Ryu S."/>
            <person name="Song J.Y."/>
            <person name="Lee S.K."/>
        </authorList>
    </citation>
    <scope>NUCLEOTIDE SEQUENCE [LARGE SCALE GENOMIC DNA]</scope>
    <source>
        <tissue evidence="2">Muscle</tissue>
    </source>
</reference>
<evidence type="ECO:0000313" key="3">
    <source>
        <dbReference type="Proteomes" id="UP000314294"/>
    </source>
</evidence>